<dbReference type="Pfam" id="PF07992">
    <property type="entry name" value="Pyr_redox_2"/>
    <property type="match status" value="1"/>
</dbReference>
<protein>
    <recommendedName>
        <fullName evidence="6">Ferredoxin--NADP reductase</fullName>
        <shortName evidence="6">FNR</shortName>
        <shortName evidence="6">Fd-NADP(+) reductase</shortName>
        <ecNumber evidence="6">1.18.1.2</ecNumber>
    </recommendedName>
</protein>
<name>A0A4S3B0A6_9ENTE</name>
<dbReference type="InterPro" id="IPR050097">
    <property type="entry name" value="Ferredoxin-NADP_redctase_2"/>
</dbReference>
<dbReference type="SUPFAM" id="SSF51905">
    <property type="entry name" value="FAD/NAD(P)-binding domain"/>
    <property type="match status" value="1"/>
</dbReference>
<dbReference type="InterPro" id="IPR023753">
    <property type="entry name" value="FAD/NAD-binding_dom"/>
</dbReference>
<evidence type="ECO:0000313" key="10">
    <source>
        <dbReference type="Proteomes" id="UP000310506"/>
    </source>
</evidence>
<keyword evidence="7" id="KW-1133">Transmembrane helix</keyword>
<dbReference type="PANTHER" id="PTHR48105">
    <property type="entry name" value="THIOREDOXIN REDUCTASE 1-RELATED-RELATED"/>
    <property type="match status" value="1"/>
</dbReference>
<comment type="caution">
    <text evidence="9">The sequence shown here is derived from an EMBL/GenBank/DDBJ whole genome shotgun (WGS) entry which is preliminary data.</text>
</comment>
<comment type="caution">
    <text evidence="6">Lacks conserved residue(s) required for the propagation of feature annotation.</text>
</comment>
<sequence length="356" mass="39026">MIVKNRHYERKLWMEELYDVTIIGGGPAGLFAAFYAGLRDMKVKIIEAKPVLGGKVHVYPEKLIWDIGGQPPILGADFIENTIKQGLSFDPTVCCSEEVASIDKNSADQFVLTTTEGVKHISKTVLITAGSGIVKPKKIGLAVEDKFNKANLFYTVPTIKQFKGKKVVLSGGGHSAVDWANTLLHVTDSVTIVYRRDEMTGHESDIKQLQASKATVLLGSTIQELIGTSNIEQIRVVEEQTGKEQLLDADAVIINHGYEKNLKVIENSSISLEMHEQHGILGNVFGVTSEPGVFAAGDALNYEGKLHLIAGCYQDAVHAVNQIKQYIDPKADSSEMVSSHHQSLKERNQVIFSETL</sequence>
<feature type="binding site" evidence="6">
    <location>
        <position position="339"/>
    </location>
    <ligand>
        <name>FAD</name>
        <dbReference type="ChEBI" id="CHEBI:57692"/>
    </ligand>
</feature>
<feature type="binding site" evidence="6">
    <location>
        <position position="298"/>
    </location>
    <ligand>
        <name>FAD</name>
        <dbReference type="ChEBI" id="CHEBI:57692"/>
    </ligand>
</feature>
<reference evidence="9 10" key="1">
    <citation type="submission" date="2019-01" db="EMBL/GenBank/DDBJ databases">
        <title>Vagococcus silagei sp. nov. isolated from brewer's grain.</title>
        <authorList>
            <person name="Guu J.-R."/>
        </authorList>
    </citation>
    <scope>NUCLEOTIDE SEQUENCE [LARGE SCALE GENOMIC DNA]</scope>
    <source>
        <strain evidence="9 10">2B-2</strain>
    </source>
</reference>
<dbReference type="PRINTS" id="PR00469">
    <property type="entry name" value="PNDRDTASEII"/>
</dbReference>
<dbReference type="EC" id="1.18.1.2" evidence="6"/>
<evidence type="ECO:0000256" key="6">
    <source>
        <dbReference type="HAMAP-Rule" id="MF_01685"/>
    </source>
</evidence>
<keyword evidence="10" id="KW-1185">Reference proteome</keyword>
<evidence type="ECO:0000313" key="9">
    <source>
        <dbReference type="EMBL" id="THB60441.1"/>
    </source>
</evidence>
<dbReference type="AlphaFoldDB" id="A0A4S3B0A6"/>
<organism evidence="9 10">
    <name type="scientific">Vagococcus silagei</name>
    <dbReference type="NCBI Taxonomy" id="2508885"/>
    <lineage>
        <taxon>Bacteria</taxon>
        <taxon>Bacillati</taxon>
        <taxon>Bacillota</taxon>
        <taxon>Bacilli</taxon>
        <taxon>Lactobacillales</taxon>
        <taxon>Enterococcaceae</taxon>
        <taxon>Vagococcus</taxon>
    </lineage>
</organism>
<evidence type="ECO:0000256" key="7">
    <source>
        <dbReference type="SAM" id="Phobius"/>
    </source>
</evidence>
<dbReference type="HAMAP" id="MF_01685">
    <property type="entry name" value="FENR2"/>
    <property type="match status" value="1"/>
</dbReference>
<keyword evidence="5 6" id="KW-0560">Oxidoreductase</keyword>
<dbReference type="EMBL" id="SDGV01000024">
    <property type="protein sequence ID" value="THB60441.1"/>
    <property type="molecule type" value="Genomic_DNA"/>
</dbReference>
<evidence type="ECO:0000256" key="2">
    <source>
        <dbReference type="ARBA" id="ARBA00022630"/>
    </source>
</evidence>
<comment type="catalytic activity">
    <reaction evidence="6">
        <text>2 reduced [2Fe-2S]-[ferredoxin] + NADP(+) + H(+) = 2 oxidized [2Fe-2S]-[ferredoxin] + NADPH</text>
        <dbReference type="Rhea" id="RHEA:20125"/>
        <dbReference type="Rhea" id="RHEA-COMP:10000"/>
        <dbReference type="Rhea" id="RHEA-COMP:10001"/>
        <dbReference type="ChEBI" id="CHEBI:15378"/>
        <dbReference type="ChEBI" id="CHEBI:33737"/>
        <dbReference type="ChEBI" id="CHEBI:33738"/>
        <dbReference type="ChEBI" id="CHEBI:57783"/>
        <dbReference type="ChEBI" id="CHEBI:58349"/>
        <dbReference type="EC" id="1.18.1.2"/>
    </reaction>
</comment>
<evidence type="ECO:0000259" key="8">
    <source>
        <dbReference type="Pfam" id="PF07992"/>
    </source>
</evidence>
<dbReference type="PRINTS" id="PR00368">
    <property type="entry name" value="FADPNR"/>
</dbReference>
<proteinExistence type="inferred from homology"/>
<dbReference type="OrthoDB" id="9806179at2"/>
<evidence type="ECO:0000256" key="5">
    <source>
        <dbReference type="ARBA" id="ARBA00023002"/>
    </source>
</evidence>
<feature type="binding site" evidence="6">
    <location>
        <position position="55"/>
    </location>
    <ligand>
        <name>FAD</name>
        <dbReference type="ChEBI" id="CHEBI:57692"/>
    </ligand>
</feature>
<dbReference type="GO" id="GO:0004324">
    <property type="term" value="F:ferredoxin-NADP+ reductase activity"/>
    <property type="evidence" value="ECO:0007669"/>
    <property type="project" value="UniProtKB-UniRule"/>
</dbReference>
<feature type="domain" description="FAD/NAD(P)-binding" evidence="8">
    <location>
        <begin position="18"/>
        <end position="314"/>
    </location>
</feature>
<keyword evidence="7" id="KW-0472">Membrane</keyword>
<keyword evidence="7" id="KW-0812">Transmembrane</keyword>
<keyword evidence="4 6" id="KW-0521">NADP</keyword>
<dbReference type="Proteomes" id="UP000310506">
    <property type="component" value="Unassembled WGS sequence"/>
</dbReference>
<feature type="transmembrane region" description="Helical" evidence="7">
    <location>
        <begin position="20"/>
        <end position="38"/>
    </location>
</feature>
<keyword evidence="2 6" id="KW-0285">Flavoprotein</keyword>
<dbReference type="InterPro" id="IPR022890">
    <property type="entry name" value="Fd--NADP_Rdtase_type_2"/>
</dbReference>
<evidence type="ECO:0000256" key="1">
    <source>
        <dbReference type="ARBA" id="ARBA00011738"/>
    </source>
</evidence>
<dbReference type="InterPro" id="IPR036188">
    <property type="entry name" value="FAD/NAD-bd_sf"/>
</dbReference>
<evidence type="ECO:0000256" key="4">
    <source>
        <dbReference type="ARBA" id="ARBA00022857"/>
    </source>
</evidence>
<feature type="binding site" evidence="6">
    <location>
        <position position="47"/>
    </location>
    <ligand>
        <name>FAD</name>
        <dbReference type="ChEBI" id="CHEBI:57692"/>
    </ligand>
</feature>
<keyword evidence="3 6" id="KW-0274">FAD</keyword>
<feature type="binding site" evidence="6">
    <location>
        <position position="99"/>
    </location>
    <ligand>
        <name>FAD</name>
        <dbReference type="ChEBI" id="CHEBI:57692"/>
    </ligand>
</feature>
<dbReference type="Gene3D" id="3.50.50.60">
    <property type="entry name" value="FAD/NAD(P)-binding domain"/>
    <property type="match status" value="2"/>
</dbReference>
<dbReference type="GO" id="GO:0050660">
    <property type="term" value="F:flavin adenine dinucleotide binding"/>
    <property type="evidence" value="ECO:0007669"/>
    <property type="project" value="UniProtKB-UniRule"/>
</dbReference>
<evidence type="ECO:0000256" key="3">
    <source>
        <dbReference type="ARBA" id="ARBA00022827"/>
    </source>
</evidence>
<comment type="similarity">
    <text evidence="6">Belongs to the ferredoxin--NADP reductase type 2 family.</text>
</comment>
<comment type="cofactor">
    <cofactor evidence="6">
        <name>FAD</name>
        <dbReference type="ChEBI" id="CHEBI:57692"/>
    </cofactor>
    <text evidence="6">Binds 1 FAD per subunit.</text>
</comment>
<dbReference type="GO" id="GO:0050661">
    <property type="term" value="F:NADP binding"/>
    <property type="evidence" value="ECO:0007669"/>
    <property type="project" value="UniProtKB-UniRule"/>
</dbReference>
<accession>A0A4S3B0A6</accession>
<comment type="subunit">
    <text evidence="1 6">Homodimer.</text>
</comment>
<gene>
    <name evidence="9" type="ORF">ESZ54_10570</name>
</gene>
<feature type="binding site" evidence="6">
    <location>
        <position position="59"/>
    </location>
    <ligand>
        <name>FAD</name>
        <dbReference type="ChEBI" id="CHEBI:57692"/>
    </ligand>
</feature>